<protein>
    <submittedName>
        <fullName evidence="2">Uncharacterized protein</fullName>
    </submittedName>
</protein>
<proteinExistence type="predicted"/>
<dbReference type="EMBL" id="JARIHO010000049">
    <property type="protein sequence ID" value="KAJ7321918.1"/>
    <property type="molecule type" value="Genomic_DNA"/>
</dbReference>
<evidence type="ECO:0000313" key="3">
    <source>
        <dbReference type="Proteomes" id="UP001218218"/>
    </source>
</evidence>
<organism evidence="2 3">
    <name type="scientific">Mycena albidolilacea</name>
    <dbReference type="NCBI Taxonomy" id="1033008"/>
    <lineage>
        <taxon>Eukaryota</taxon>
        <taxon>Fungi</taxon>
        <taxon>Dikarya</taxon>
        <taxon>Basidiomycota</taxon>
        <taxon>Agaricomycotina</taxon>
        <taxon>Agaricomycetes</taxon>
        <taxon>Agaricomycetidae</taxon>
        <taxon>Agaricales</taxon>
        <taxon>Marasmiineae</taxon>
        <taxon>Mycenaceae</taxon>
        <taxon>Mycena</taxon>
    </lineage>
</organism>
<gene>
    <name evidence="2" type="ORF">DFH08DRAFT_818297</name>
</gene>
<name>A0AAD6ZHW5_9AGAR</name>
<sequence length="178" mass="18934">MACCTQCGSTVDSSLGQLALLVVAADGAHHALARRGLTRRRKGGGSTQAEEEHGATDQQQPPQALYRQEVRKAPYAMGNGHRGVAHRGGVAHPSCVRVVIRLKIAAAPMGSRKAMAQRREVVPAVYCIWAAQGPGVEEVRGNVLCAGCIKHTGNGFVVTECIVFRMVQLQKASLGVRQ</sequence>
<comment type="caution">
    <text evidence="2">The sequence shown here is derived from an EMBL/GenBank/DDBJ whole genome shotgun (WGS) entry which is preliminary data.</text>
</comment>
<accession>A0AAD6ZHW5</accession>
<keyword evidence="3" id="KW-1185">Reference proteome</keyword>
<feature type="region of interest" description="Disordered" evidence="1">
    <location>
        <begin position="35"/>
        <end position="63"/>
    </location>
</feature>
<dbReference type="Proteomes" id="UP001218218">
    <property type="component" value="Unassembled WGS sequence"/>
</dbReference>
<reference evidence="2" key="1">
    <citation type="submission" date="2023-03" db="EMBL/GenBank/DDBJ databases">
        <title>Massive genome expansion in bonnet fungi (Mycena s.s.) driven by repeated elements and novel gene families across ecological guilds.</title>
        <authorList>
            <consortium name="Lawrence Berkeley National Laboratory"/>
            <person name="Harder C.B."/>
            <person name="Miyauchi S."/>
            <person name="Viragh M."/>
            <person name="Kuo A."/>
            <person name="Thoen E."/>
            <person name="Andreopoulos B."/>
            <person name="Lu D."/>
            <person name="Skrede I."/>
            <person name="Drula E."/>
            <person name="Henrissat B."/>
            <person name="Morin E."/>
            <person name="Kohler A."/>
            <person name="Barry K."/>
            <person name="LaButti K."/>
            <person name="Morin E."/>
            <person name="Salamov A."/>
            <person name="Lipzen A."/>
            <person name="Mereny Z."/>
            <person name="Hegedus B."/>
            <person name="Baldrian P."/>
            <person name="Stursova M."/>
            <person name="Weitz H."/>
            <person name="Taylor A."/>
            <person name="Grigoriev I.V."/>
            <person name="Nagy L.G."/>
            <person name="Martin F."/>
            <person name="Kauserud H."/>
        </authorList>
    </citation>
    <scope>NUCLEOTIDE SEQUENCE</scope>
    <source>
        <strain evidence="2">CBHHK002</strain>
    </source>
</reference>
<evidence type="ECO:0000313" key="2">
    <source>
        <dbReference type="EMBL" id="KAJ7321918.1"/>
    </source>
</evidence>
<dbReference type="AlphaFoldDB" id="A0AAD6ZHW5"/>
<evidence type="ECO:0000256" key="1">
    <source>
        <dbReference type="SAM" id="MobiDB-lite"/>
    </source>
</evidence>